<evidence type="ECO:0000313" key="4">
    <source>
        <dbReference type="EMBL" id="ASF44773.1"/>
    </source>
</evidence>
<comment type="similarity">
    <text evidence="1">Belongs to the ParB family.</text>
</comment>
<dbReference type="GO" id="GO:0005694">
    <property type="term" value="C:chromosome"/>
    <property type="evidence" value="ECO:0007669"/>
    <property type="project" value="TreeGrafter"/>
</dbReference>
<dbReference type="InterPro" id="IPR004437">
    <property type="entry name" value="ParB/RepB/Spo0J"/>
</dbReference>
<dbReference type="Proteomes" id="UP000197019">
    <property type="component" value="Chromosome"/>
</dbReference>
<dbReference type="GO" id="GO:0003677">
    <property type="term" value="F:DNA binding"/>
    <property type="evidence" value="ECO:0007669"/>
    <property type="project" value="UniProtKB-KW"/>
</dbReference>
<dbReference type="KEGG" id="mpsy:CEK71_01105"/>
<dbReference type="AlphaFoldDB" id="A0A1Z4BU62"/>
<evidence type="ECO:0000313" key="5">
    <source>
        <dbReference type="Proteomes" id="UP000197019"/>
    </source>
</evidence>
<dbReference type="OrthoDB" id="8702972at2"/>
<gene>
    <name evidence="4" type="ORF">CEK71_01105</name>
</gene>
<proteinExistence type="inferred from homology"/>
<protein>
    <recommendedName>
        <fullName evidence="3">ParB-like N-terminal domain-containing protein</fullName>
    </recommendedName>
</protein>
<dbReference type="InterPro" id="IPR050336">
    <property type="entry name" value="Chromosome_partition/occlusion"/>
</dbReference>
<keyword evidence="5" id="KW-1185">Reference proteome</keyword>
<dbReference type="InterPro" id="IPR003115">
    <property type="entry name" value="ParB_N"/>
</dbReference>
<evidence type="ECO:0000256" key="1">
    <source>
        <dbReference type="ARBA" id="ARBA00006295"/>
    </source>
</evidence>
<name>A0A1Z4BU62_9GAMM</name>
<dbReference type="SUPFAM" id="SSF110849">
    <property type="entry name" value="ParB/Sulfiredoxin"/>
    <property type="match status" value="1"/>
</dbReference>
<dbReference type="SMART" id="SM00470">
    <property type="entry name" value="ParB"/>
    <property type="match status" value="1"/>
</dbReference>
<evidence type="ECO:0000256" key="2">
    <source>
        <dbReference type="ARBA" id="ARBA00023125"/>
    </source>
</evidence>
<reference evidence="4 5" key="1">
    <citation type="submission" date="2017-06" db="EMBL/GenBank/DDBJ databases">
        <title>Genome Sequencing of the methanotroph Methylovulum psychrotolerants str. HV10-M2 isolated from a high-altitude environment.</title>
        <authorList>
            <person name="Mateos-Rivera A."/>
        </authorList>
    </citation>
    <scope>NUCLEOTIDE SEQUENCE [LARGE SCALE GENOMIC DNA]</scope>
    <source>
        <strain evidence="4 5">HV10_M2</strain>
    </source>
</reference>
<dbReference type="InterPro" id="IPR036086">
    <property type="entry name" value="ParB/Sulfiredoxin_sf"/>
</dbReference>
<dbReference type="GO" id="GO:0007059">
    <property type="term" value="P:chromosome segregation"/>
    <property type="evidence" value="ECO:0007669"/>
    <property type="project" value="TreeGrafter"/>
</dbReference>
<dbReference type="PANTHER" id="PTHR33375:SF1">
    <property type="entry name" value="CHROMOSOME-PARTITIONING PROTEIN PARB-RELATED"/>
    <property type="match status" value="1"/>
</dbReference>
<accession>A0A1Z4BU62</accession>
<dbReference type="SUPFAM" id="SSF109709">
    <property type="entry name" value="KorB DNA-binding domain-like"/>
    <property type="match status" value="1"/>
</dbReference>
<dbReference type="Gene3D" id="1.10.10.2830">
    <property type="match status" value="1"/>
</dbReference>
<dbReference type="RefSeq" id="WP_088617656.1">
    <property type="nucleotide sequence ID" value="NZ_CP022129.1"/>
</dbReference>
<sequence length="320" mass="36131">MSNKKKRLTISGLVDSGVIKTAQDDIPKAILPQFKARNDTINLDPNVADVKNINVDLIEPNPFQPRRYFPETSLSELAHSIAETGLLQPISVRRSRKEGWYEIIAGERRWRAYKQLAMAAIPAIIYACDDADMAIMAITENVEREELSDYEISKAIKQVESLFPYKTRLAEALGFQREDMYRYFAYDALPDFIIEKLEINPVLLSRNTASDIKRLLKSIPEAQQDVALNALKEAIAMVEKKDLDQSKIARYVATMVSKPISLQTNQLHFRLKGKKIGYYSSSANGITLKLSAGVFDDAELNQLQTIINTMLADKEQQEAS</sequence>
<dbReference type="Gene3D" id="3.90.1530.30">
    <property type="match status" value="1"/>
</dbReference>
<dbReference type="PANTHER" id="PTHR33375">
    <property type="entry name" value="CHROMOSOME-PARTITIONING PROTEIN PARB-RELATED"/>
    <property type="match status" value="1"/>
</dbReference>
<evidence type="ECO:0000259" key="3">
    <source>
        <dbReference type="SMART" id="SM00470"/>
    </source>
</evidence>
<dbReference type="CDD" id="cd16393">
    <property type="entry name" value="SPO0J_N"/>
    <property type="match status" value="1"/>
</dbReference>
<dbReference type="Pfam" id="PF02195">
    <property type="entry name" value="ParB_N"/>
    <property type="match status" value="1"/>
</dbReference>
<feature type="domain" description="ParB-like N-terminal" evidence="3">
    <location>
        <begin position="51"/>
        <end position="142"/>
    </location>
</feature>
<dbReference type="NCBIfam" id="TIGR00180">
    <property type="entry name" value="parB_part"/>
    <property type="match status" value="1"/>
</dbReference>
<dbReference type="EMBL" id="CP022129">
    <property type="protein sequence ID" value="ASF44773.1"/>
    <property type="molecule type" value="Genomic_DNA"/>
</dbReference>
<organism evidence="4 5">
    <name type="scientific">Methylovulum psychrotolerans</name>
    <dbReference type="NCBI Taxonomy" id="1704499"/>
    <lineage>
        <taxon>Bacteria</taxon>
        <taxon>Pseudomonadati</taxon>
        <taxon>Pseudomonadota</taxon>
        <taxon>Gammaproteobacteria</taxon>
        <taxon>Methylococcales</taxon>
        <taxon>Methylococcaceae</taxon>
        <taxon>Methylovulum</taxon>
    </lineage>
</organism>
<dbReference type="GO" id="GO:0045881">
    <property type="term" value="P:positive regulation of sporulation resulting in formation of a cellular spore"/>
    <property type="evidence" value="ECO:0007669"/>
    <property type="project" value="TreeGrafter"/>
</dbReference>
<keyword evidence="2" id="KW-0238">DNA-binding</keyword>
<dbReference type="FunFam" id="3.90.1530.30:FF:000001">
    <property type="entry name" value="Chromosome partitioning protein ParB"/>
    <property type="match status" value="1"/>
</dbReference>